<dbReference type="InterPro" id="IPR029039">
    <property type="entry name" value="Flavoprotein-like_sf"/>
</dbReference>
<accession>A0A9D1SXT5</accession>
<proteinExistence type="predicted"/>
<comment type="caution">
    <text evidence="4">The sequence shown here is derived from an EMBL/GenBank/DDBJ whole genome shotgun (WGS) entry which is preliminary data.</text>
</comment>
<dbReference type="EMBL" id="DVOH01000025">
    <property type="protein sequence ID" value="HIV00207.1"/>
    <property type="molecule type" value="Genomic_DNA"/>
</dbReference>
<evidence type="ECO:0000313" key="5">
    <source>
        <dbReference type="Proteomes" id="UP000886891"/>
    </source>
</evidence>
<reference evidence="4" key="1">
    <citation type="submission" date="2020-10" db="EMBL/GenBank/DDBJ databases">
        <authorList>
            <person name="Gilroy R."/>
        </authorList>
    </citation>
    <scope>NUCLEOTIDE SEQUENCE</scope>
    <source>
        <strain evidence="4">23406</strain>
    </source>
</reference>
<evidence type="ECO:0000259" key="3">
    <source>
        <dbReference type="Pfam" id="PF03358"/>
    </source>
</evidence>
<gene>
    <name evidence="4" type="ORF">IAB14_03720</name>
</gene>
<dbReference type="InterPro" id="IPR051796">
    <property type="entry name" value="ISF_SsuE-like"/>
</dbReference>
<dbReference type="GO" id="GO:0016491">
    <property type="term" value="F:oxidoreductase activity"/>
    <property type="evidence" value="ECO:0007669"/>
    <property type="project" value="InterPro"/>
</dbReference>
<dbReference type="Gene3D" id="3.40.50.360">
    <property type="match status" value="1"/>
</dbReference>
<keyword evidence="1" id="KW-0285">Flavoprotein</keyword>
<organism evidence="4 5">
    <name type="scientific">Candidatus Stercoripulliclostridium merdipullorum</name>
    <dbReference type="NCBI Taxonomy" id="2840952"/>
    <lineage>
        <taxon>Bacteria</taxon>
        <taxon>Bacillati</taxon>
        <taxon>Bacillota</taxon>
        <taxon>Clostridia</taxon>
        <taxon>Eubacteriales</taxon>
        <taxon>Candidatus Stercoripulliclostridium</taxon>
    </lineage>
</organism>
<dbReference type="AlphaFoldDB" id="A0A9D1SXT5"/>
<sequence length="209" mass="22507">MKVLMVNGSAKPNGCTMAAFGEIERILKEEGIEVEYFQIGGGAVRDCIGCAACRKNGNGKCVFDDDVVNRLIDRAKEADGFVFGTPVYYAHPSGRILSVLDRAFYAGGKAFQAKPAAAIASARRAGTTASVDVLNKYLMIARMPIVSSTYWNMVHGNAPEEVMQDAEGLQVMRGIGRNMAWLLKCIAAGKAAGIVAPEPEVQIRTNFIR</sequence>
<dbReference type="PANTHER" id="PTHR43278:SF4">
    <property type="entry name" value="NAD(P)H-DEPENDENT FMN-CONTAINING OXIDOREDUCTASE YWQN-RELATED"/>
    <property type="match status" value="1"/>
</dbReference>
<dbReference type="Proteomes" id="UP000886891">
    <property type="component" value="Unassembled WGS sequence"/>
</dbReference>
<protein>
    <submittedName>
        <fullName evidence="4">Flavodoxin family protein</fullName>
    </submittedName>
</protein>
<dbReference type="InterPro" id="IPR005025">
    <property type="entry name" value="FMN_Rdtase-like_dom"/>
</dbReference>
<dbReference type="PANTHER" id="PTHR43278">
    <property type="entry name" value="NAD(P)H-DEPENDENT FMN-CONTAINING OXIDOREDUCTASE YWQN-RELATED"/>
    <property type="match status" value="1"/>
</dbReference>
<keyword evidence="2" id="KW-0288">FMN</keyword>
<feature type="domain" description="NADPH-dependent FMN reductase-like" evidence="3">
    <location>
        <begin position="1"/>
        <end position="156"/>
    </location>
</feature>
<evidence type="ECO:0000256" key="1">
    <source>
        <dbReference type="ARBA" id="ARBA00022630"/>
    </source>
</evidence>
<reference evidence="4" key="2">
    <citation type="journal article" date="2021" name="PeerJ">
        <title>Extensive microbial diversity within the chicken gut microbiome revealed by metagenomics and culture.</title>
        <authorList>
            <person name="Gilroy R."/>
            <person name="Ravi A."/>
            <person name="Getino M."/>
            <person name="Pursley I."/>
            <person name="Horton D.L."/>
            <person name="Alikhan N.F."/>
            <person name="Baker D."/>
            <person name="Gharbi K."/>
            <person name="Hall N."/>
            <person name="Watson M."/>
            <person name="Adriaenssens E.M."/>
            <person name="Foster-Nyarko E."/>
            <person name="Jarju S."/>
            <person name="Secka A."/>
            <person name="Antonio M."/>
            <person name="Oren A."/>
            <person name="Chaudhuri R.R."/>
            <person name="La Ragione R."/>
            <person name="Hildebrand F."/>
            <person name="Pallen M.J."/>
        </authorList>
    </citation>
    <scope>NUCLEOTIDE SEQUENCE</scope>
    <source>
        <strain evidence="4">23406</strain>
    </source>
</reference>
<dbReference type="SUPFAM" id="SSF52218">
    <property type="entry name" value="Flavoproteins"/>
    <property type="match status" value="1"/>
</dbReference>
<evidence type="ECO:0000256" key="2">
    <source>
        <dbReference type="ARBA" id="ARBA00022643"/>
    </source>
</evidence>
<evidence type="ECO:0000313" key="4">
    <source>
        <dbReference type="EMBL" id="HIV00207.1"/>
    </source>
</evidence>
<name>A0A9D1SXT5_9FIRM</name>
<dbReference type="Pfam" id="PF03358">
    <property type="entry name" value="FMN_red"/>
    <property type="match status" value="1"/>
</dbReference>